<dbReference type="PANTHER" id="PTHR43434">
    <property type="entry name" value="PHOSPHOGLYCOLATE PHOSPHATASE"/>
    <property type="match status" value="1"/>
</dbReference>
<dbReference type="InterPro" id="IPR041492">
    <property type="entry name" value="HAD_2"/>
</dbReference>
<dbReference type="STRING" id="273116.gene:9381762"/>
<dbReference type="Gene3D" id="1.10.150.240">
    <property type="entry name" value="Putative phosphatase, domain 2"/>
    <property type="match status" value="1"/>
</dbReference>
<evidence type="ECO:0000313" key="3">
    <source>
        <dbReference type="Proteomes" id="UP000001017"/>
    </source>
</evidence>
<dbReference type="InterPro" id="IPR023214">
    <property type="entry name" value="HAD_sf"/>
</dbReference>
<dbReference type="InterPro" id="IPR036412">
    <property type="entry name" value="HAD-like_sf"/>
</dbReference>
<protein>
    <submittedName>
        <fullName evidence="2">Phosphoglycolate phosphatase</fullName>
    </submittedName>
</protein>
<dbReference type="PhylomeDB" id="Q97A40"/>
<gene>
    <name evidence="2" type="ORF">TVG0993131</name>
</gene>
<dbReference type="SFLD" id="SFLDG01129">
    <property type="entry name" value="C1.5:_HAD__Beta-PGM__Phosphata"/>
    <property type="match status" value="1"/>
</dbReference>
<dbReference type="GeneID" id="1442048"/>
<proteinExistence type="inferred from homology"/>
<name>Q97A40_THEVO</name>
<dbReference type="Proteomes" id="UP000001017">
    <property type="component" value="Chromosome"/>
</dbReference>
<dbReference type="eggNOG" id="arCOG02293">
    <property type="taxonomic scope" value="Archaea"/>
</dbReference>
<evidence type="ECO:0000256" key="1">
    <source>
        <dbReference type="ARBA" id="ARBA00007958"/>
    </source>
</evidence>
<dbReference type="HOGENOM" id="CLU_045011_11_3_2"/>
<dbReference type="OrthoDB" id="31229at2157"/>
<organism evidence="2 3">
    <name type="scientific">Thermoplasma volcanium (strain ATCC 51530 / DSM 4299 / JCM 9571 / NBRC 15438 / GSS1)</name>
    <dbReference type="NCBI Taxonomy" id="273116"/>
    <lineage>
        <taxon>Archaea</taxon>
        <taxon>Methanobacteriati</taxon>
        <taxon>Thermoplasmatota</taxon>
        <taxon>Thermoplasmata</taxon>
        <taxon>Thermoplasmatales</taxon>
        <taxon>Thermoplasmataceae</taxon>
        <taxon>Thermoplasma</taxon>
    </lineage>
</organism>
<dbReference type="GO" id="GO:0006281">
    <property type="term" value="P:DNA repair"/>
    <property type="evidence" value="ECO:0007669"/>
    <property type="project" value="TreeGrafter"/>
</dbReference>
<dbReference type="NCBIfam" id="TIGR01549">
    <property type="entry name" value="HAD-SF-IA-v1"/>
    <property type="match status" value="1"/>
</dbReference>
<dbReference type="SFLD" id="SFLDS00003">
    <property type="entry name" value="Haloacid_Dehalogenase"/>
    <property type="match status" value="1"/>
</dbReference>
<sequence length="207" mass="23392">MKIKGVIFDFDGTLLDSVDVRITSWQEAFKDFGVNVPRDVIKPMIGYPGVDLARKFVNNPLDVEMLQEDYFLKKIDSVKLFQDVIPTIHRLKDRGIKVSVVTSTRRSVMNRFDLPVDTVVTIDDVSKGKPDPEPYIIALKKMAVEPKECVVVGDIENDLVPGKKIMCTTVLVKHGRDVHSPFADYEIENISDLIKIIEEIESKSQST</sequence>
<reference evidence="2 3" key="1">
    <citation type="journal article" date="1999" name="Proc. Jpn. Acad.">
        <title>Determination of the complete genomic DNA sequence of Thermoplasma volvanium GSS1.</title>
        <authorList>
            <person name="Kawashima T."/>
            <person name="Yamamoto Y."/>
            <person name="Aramaki H."/>
            <person name="Nunoshiba T."/>
            <person name="Kawamoto T."/>
            <person name="Watanabe K."/>
            <person name="Yamazaki M."/>
            <person name="Kanehori K."/>
            <person name="Amano N."/>
            <person name="Ohya Y."/>
            <person name="Makino K."/>
            <person name="Suzuki M."/>
        </authorList>
    </citation>
    <scope>NUCLEOTIDE SEQUENCE [LARGE SCALE GENOMIC DNA]</scope>
    <source>
        <strain evidence="3">ATCC 51530 / DSM 4299 / JCM 9571 / NBRC 15438 / GSS1</strain>
    </source>
</reference>
<dbReference type="InterPro" id="IPR006439">
    <property type="entry name" value="HAD-SF_hydro_IA"/>
</dbReference>
<dbReference type="PaxDb" id="273116-14325187"/>
<dbReference type="PRINTS" id="PR00413">
    <property type="entry name" value="HADHALOGNASE"/>
</dbReference>
<dbReference type="EMBL" id="BA000011">
    <property type="protein sequence ID" value="BAB60112.1"/>
    <property type="molecule type" value="Genomic_DNA"/>
</dbReference>
<accession>Q97A40</accession>
<dbReference type="AlphaFoldDB" id="Q97A40"/>
<dbReference type="Pfam" id="PF13419">
    <property type="entry name" value="HAD_2"/>
    <property type="match status" value="1"/>
</dbReference>
<reference evidence="2 3" key="2">
    <citation type="journal article" date="2000" name="Proc. Natl. Acad. Sci. U.S.A.">
        <title>Archaeal adaptation to higher temperatures revealed by genomic sequence of Thermoplasma volcanium.</title>
        <authorList>
            <person name="Kawashima T."/>
            <person name="Amano N."/>
            <person name="Koike H."/>
            <person name="Makino S."/>
            <person name="Higuchi S."/>
            <person name="Kawashima-Ohya Y."/>
            <person name="Watanabe K."/>
            <person name="Yamazaki M."/>
            <person name="Kanehori K."/>
            <person name="Kawamoto T."/>
            <person name="Nunoshiba T."/>
            <person name="Yamamoto Y."/>
            <person name="Aramaki H."/>
            <person name="Makino K."/>
            <person name="Suzuki M."/>
        </authorList>
    </citation>
    <scope>NUCLEOTIDE SEQUENCE [LARGE SCALE GENOMIC DNA]</scope>
    <source>
        <strain evidence="3">ATCC 51530 / DSM 4299 / JCM 9571 / NBRC 15438 / GSS1</strain>
    </source>
</reference>
<keyword evidence="3" id="KW-1185">Reference proteome</keyword>
<comment type="similarity">
    <text evidence="1">Belongs to the HAD-like hydrolase superfamily.</text>
</comment>
<dbReference type="RefSeq" id="WP_010917200.1">
    <property type="nucleotide sequence ID" value="NC_002689.2"/>
</dbReference>
<dbReference type="GO" id="GO:0008967">
    <property type="term" value="F:phosphoglycolate phosphatase activity"/>
    <property type="evidence" value="ECO:0007669"/>
    <property type="project" value="TreeGrafter"/>
</dbReference>
<dbReference type="InterPro" id="IPR050155">
    <property type="entry name" value="HAD-like_hydrolase_sf"/>
</dbReference>
<dbReference type="KEGG" id="tvo:TVG0993131"/>
<dbReference type="SUPFAM" id="SSF56784">
    <property type="entry name" value="HAD-like"/>
    <property type="match status" value="1"/>
</dbReference>
<dbReference type="PANTHER" id="PTHR43434:SF1">
    <property type="entry name" value="PHOSPHOGLYCOLATE PHOSPHATASE"/>
    <property type="match status" value="1"/>
</dbReference>
<dbReference type="Gene3D" id="3.40.50.1000">
    <property type="entry name" value="HAD superfamily/HAD-like"/>
    <property type="match status" value="1"/>
</dbReference>
<dbReference type="NCBIfam" id="TIGR01509">
    <property type="entry name" value="HAD-SF-IA-v3"/>
    <property type="match status" value="1"/>
</dbReference>
<dbReference type="InterPro" id="IPR023198">
    <property type="entry name" value="PGP-like_dom2"/>
</dbReference>
<evidence type="ECO:0000313" key="2">
    <source>
        <dbReference type="EMBL" id="BAB60112.1"/>
    </source>
</evidence>